<feature type="signal peptide" evidence="1">
    <location>
        <begin position="1"/>
        <end position="21"/>
    </location>
</feature>
<keyword evidence="3" id="KW-1185">Reference proteome</keyword>
<reference evidence="2 3" key="1">
    <citation type="submission" date="2017-03" db="EMBL/GenBank/DDBJ databases">
        <title>Genomes of endolithic fungi from Antarctica.</title>
        <authorList>
            <person name="Coleine C."/>
            <person name="Masonjones S."/>
            <person name="Stajich J.E."/>
        </authorList>
    </citation>
    <scope>NUCLEOTIDE SEQUENCE [LARGE SCALE GENOMIC DNA]</scope>
    <source>
        <strain evidence="2 3">CCFEE 6315</strain>
    </source>
</reference>
<sequence length="116" mass="12402">MHLPYFTALLVCLFTTPFTHANTRVPDPGALADTACTIAILGEIPDSNLMNNTLLLWPHDSCCTTTDCQLQDFECPNNEKHEGAGGDVCCYKAGGDGAEAGICRCGIDEVEQGTCF</sequence>
<dbReference type="OrthoDB" id="3922436at2759"/>
<keyword evidence="1" id="KW-0732">Signal</keyword>
<evidence type="ECO:0000313" key="3">
    <source>
        <dbReference type="Proteomes" id="UP000308549"/>
    </source>
</evidence>
<feature type="chain" id="PRO_5020480445" evidence="1">
    <location>
        <begin position="22"/>
        <end position="116"/>
    </location>
</feature>
<evidence type="ECO:0000256" key="1">
    <source>
        <dbReference type="SAM" id="SignalP"/>
    </source>
</evidence>
<evidence type="ECO:0000313" key="2">
    <source>
        <dbReference type="EMBL" id="TKA31756.1"/>
    </source>
</evidence>
<accession>A0A4U0UB99</accession>
<gene>
    <name evidence="2" type="ORF">B0A50_01834</name>
</gene>
<comment type="caution">
    <text evidence="2">The sequence shown here is derived from an EMBL/GenBank/DDBJ whole genome shotgun (WGS) entry which is preliminary data.</text>
</comment>
<organism evidence="2 3">
    <name type="scientific">Salinomyces thailandicus</name>
    <dbReference type="NCBI Taxonomy" id="706561"/>
    <lineage>
        <taxon>Eukaryota</taxon>
        <taxon>Fungi</taxon>
        <taxon>Dikarya</taxon>
        <taxon>Ascomycota</taxon>
        <taxon>Pezizomycotina</taxon>
        <taxon>Dothideomycetes</taxon>
        <taxon>Dothideomycetidae</taxon>
        <taxon>Mycosphaerellales</taxon>
        <taxon>Teratosphaeriaceae</taxon>
        <taxon>Salinomyces</taxon>
    </lineage>
</organism>
<dbReference type="AlphaFoldDB" id="A0A4U0UB99"/>
<dbReference type="Proteomes" id="UP000308549">
    <property type="component" value="Unassembled WGS sequence"/>
</dbReference>
<dbReference type="EMBL" id="NAJL01000007">
    <property type="protein sequence ID" value="TKA31756.1"/>
    <property type="molecule type" value="Genomic_DNA"/>
</dbReference>
<protein>
    <submittedName>
        <fullName evidence="2">Uncharacterized protein</fullName>
    </submittedName>
</protein>
<name>A0A4U0UB99_9PEZI</name>
<proteinExistence type="predicted"/>